<feature type="transmembrane region" description="Helical" evidence="1">
    <location>
        <begin position="79"/>
        <end position="96"/>
    </location>
</feature>
<keyword evidence="1" id="KW-0812">Transmembrane</keyword>
<feature type="transmembrane region" description="Helical" evidence="1">
    <location>
        <begin position="190"/>
        <end position="210"/>
    </location>
</feature>
<dbReference type="AlphaFoldDB" id="C1EC76"/>
<name>C1EC76_MICCC</name>
<dbReference type="PANTHER" id="PTHR22911">
    <property type="entry name" value="ACYL-MALONYL CONDENSING ENZYME-RELATED"/>
    <property type="match status" value="1"/>
</dbReference>
<dbReference type="GeneID" id="8246461"/>
<evidence type="ECO:0000256" key="1">
    <source>
        <dbReference type="SAM" id="Phobius"/>
    </source>
</evidence>
<dbReference type="RefSeq" id="XP_002504277.1">
    <property type="nucleotide sequence ID" value="XM_002504231.1"/>
</dbReference>
<evidence type="ECO:0000313" key="2">
    <source>
        <dbReference type="EMBL" id="ACO65535.1"/>
    </source>
</evidence>
<feature type="transmembrane region" description="Helical" evidence="1">
    <location>
        <begin position="159"/>
        <end position="178"/>
    </location>
</feature>
<dbReference type="InParanoid" id="C1EC76"/>
<dbReference type="eggNOG" id="ENOG502S0MT">
    <property type="taxonomic scope" value="Eukaryota"/>
</dbReference>
<evidence type="ECO:0000313" key="3">
    <source>
        <dbReference type="Proteomes" id="UP000002009"/>
    </source>
</evidence>
<feature type="transmembrane region" description="Helical" evidence="1">
    <location>
        <begin position="256"/>
        <end position="280"/>
    </location>
</feature>
<keyword evidence="3" id="KW-1185">Reference proteome</keyword>
<feature type="transmembrane region" description="Helical" evidence="1">
    <location>
        <begin position="132"/>
        <end position="147"/>
    </location>
</feature>
<feature type="transmembrane region" description="Helical" evidence="1">
    <location>
        <begin position="39"/>
        <end position="58"/>
    </location>
</feature>
<sequence length="312" mass="32618">MDAEFFGAPAWAWVQLCAAVFAISTAGVMFQQLPHVPPLLLASWRMQATALLLAVGAASEWRVADGDVRARWFKTWPRLGFSGVCLGAHFGAWVAGLQTTTLARSLLLVCTTPLFLAFGALALCLPTSAGELAGAALGFCGVAMVASDRHDGERETATWQGDVLSLGAAFYIVGYMLVGADVRRWMPLCMYAGPVTAVAALCTAVVSYLVEDTRGSGGVLGWAFSGFSSHFLVTMYLALVPGLVGHTGYNAVLKHISPLVVSTSLTMEPLLGSALGYAVGLADAPGWRTGVGGVVIVASVVIVIVAKGRNPR</sequence>
<dbReference type="OrthoDB" id="74158at2759"/>
<dbReference type="InterPro" id="IPR037185">
    <property type="entry name" value="EmrE-like"/>
</dbReference>
<proteinExistence type="predicted"/>
<protein>
    <submittedName>
        <fullName evidence="2">Drug/Metabolite transporter superfamily</fullName>
    </submittedName>
</protein>
<dbReference type="Proteomes" id="UP000002009">
    <property type="component" value="Chromosome 9"/>
</dbReference>
<dbReference type="SUPFAM" id="SSF103481">
    <property type="entry name" value="Multidrug resistance efflux transporter EmrE"/>
    <property type="match status" value="2"/>
</dbReference>
<accession>C1EC76</accession>
<dbReference type="EMBL" id="CP001329">
    <property type="protein sequence ID" value="ACO65535.1"/>
    <property type="molecule type" value="Genomic_DNA"/>
</dbReference>
<feature type="transmembrane region" description="Helical" evidence="1">
    <location>
        <begin position="102"/>
        <end position="125"/>
    </location>
</feature>
<gene>
    <name evidence="2" type="ORF">MICPUN_61320</name>
</gene>
<feature type="transmembrane region" description="Helical" evidence="1">
    <location>
        <begin position="286"/>
        <end position="306"/>
    </location>
</feature>
<feature type="transmembrane region" description="Helical" evidence="1">
    <location>
        <begin position="12"/>
        <end position="33"/>
    </location>
</feature>
<reference evidence="2 3" key="1">
    <citation type="journal article" date="2009" name="Science">
        <title>Green evolution and dynamic adaptations revealed by genomes of the marine picoeukaryotes Micromonas.</title>
        <authorList>
            <person name="Worden A.Z."/>
            <person name="Lee J.H."/>
            <person name="Mock T."/>
            <person name="Rouze P."/>
            <person name="Simmons M.P."/>
            <person name="Aerts A.L."/>
            <person name="Allen A.E."/>
            <person name="Cuvelier M.L."/>
            <person name="Derelle E."/>
            <person name="Everett M.V."/>
            <person name="Foulon E."/>
            <person name="Grimwood J."/>
            <person name="Gundlach H."/>
            <person name="Henrissat B."/>
            <person name="Napoli C."/>
            <person name="McDonald S.M."/>
            <person name="Parker M.S."/>
            <person name="Rombauts S."/>
            <person name="Salamov A."/>
            <person name="Von Dassow P."/>
            <person name="Badger J.H."/>
            <person name="Coutinho P.M."/>
            <person name="Demir E."/>
            <person name="Dubchak I."/>
            <person name="Gentemann C."/>
            <person name="Eikrem W."/>
            <person name="Gready J.E."/>
            <person name="John U."/>
            <person name="Lanier W."/>
            <person name="Lindquist E.A."/>
            <person name="Lucas S."/>
            <person name="Mayer K.F."/>
            <person name="Moreau H."/>
            <person name="Not F."/>
            <person name="Otillar R."/>
            <person name="Panaud O."/>
            <person name="Pangilinan J."/>
            <person name="Paulsen I."/>
            <person name="Piegu B."/>
            <person name="Poliakov A."/>
            <person name="Robbens S."/>
            <person name="Schmutz J."/>
            <person name="Toulza E."/>
            <person name="Wyss T."/>
            <person name="Zelensky A."/>
            <person name="Zhou K."/>
            <person name="Armbrust E.V."/>
            <person name="Bhattacharya D."/>
            <person name="Goodenough U.W."/>
            <person name="Van de Peer Y."/>
            <person name="Grigoriev I.V."/>
        </authorList>
    </citation>
    <scope>NUCLEOTIDE SEQUENCE [LARGE SCALE GENOMIC DNA]</scope>
    <source>
        <strain evidence="3">RCC299 / NOUM17</strain>
    </source>
</reference>
<dbReference type="KEGG" id="mis:MICPUN_61320"/>
<keyword evidence="1" id="KW-1133">Transmembrane helix</keyword>
<organism evidence="2 3">
    <name type="scientific">Micromonas commoda (strain RCC299 / NOUM17 / CCMP2709)</name>
    <name type="common">Picoplanktonic green alga</name>
    <dbReference type="NCBI Taxonomy" id="296587"/>
    <lineage>
        <taxon>Eukaryota</taxon>
        <taxon>Viridiplantae</taxon>
        <taxon>Chlorophyta</taxon>
        <taxon>Mamiellophyceae</taxon>
        <taxon>Mamiellales</taxon>
        <taxon>Mamiellaceae</taxon>
        <taxon>Micromonas</taxon>
    </lineage>
</organism>
<dbReference type="GO" id="GO:0016020">
    <property type="term" value="C:membrane"/>
    <property type="evidence" value="ECO:0007669"/>
    <property type="project" value="TreeGrafter"/>
</dbReference>
<dbReference type="OMA" id="MCIGWGD"/>
<feature type="transmembrane region" description="Helical" evidence="1">
    <location>
        <begin position="222"/>
        <end position="244"/>
    </location>
</feature>
<dbReference type="PANTHER" id="PTHR22911:SF76">
    <property type="entry name" value="EAMA DOMAIN-CONTAINING PROTEIN"/>
    <property type="match status" value="1"/>
</dbReference>
<keyword evidence="1" id="KW-0472">Membrane</keyword>